<dbReference type="GO" id="GO:0005576">
    <property type="term" value="C:extracellular region"/>
    <property type="evidence" value="ECO:0007669"/>
    <property type="project" value="UniProtKB-SubCell"/>
</dbReference>
<keyword evidence="5" id="KW-0372">Hormone</keyword>
<evidence type="ECO:0000256" key="3">
    <source>
        <dbReference type="ARBA" id="ARBA00011207"/>
    </source>
</evidence>
<dbReference type="InterPro" id="IPR051777">
    <property type="entry name" value="Insulin-like_neuro_ligands"/>
</dbReference>
<dbReference type="InterPro" id="IPR016179">
    <property type="entry name" value="Insulin-like"/>
</dbReference>
<evidence type="ECO:0000259" key="10">
    <source>
        <dbReference type="SMART" id="SM00078"/>
    </source>
</evidence>
<dbReference type="InterPro" id="IPR036438">
    <property type="entry name" value="Insulin-like_sf"/>
</dbReference>
<dbReference type="PROSITE" id="PS00262">
    <property type="entry name" value="INSULIN"/>
    <property type="match status" value="1"/>
</dbReference>
<reference evidence="11 12" key="1">
    <citation type="submission" date="2015-08" db="EMBL/GenBank/DDBJ databases">
        <title>The genome of the Asian arowana (Scleropages formosus).</title>
        <authorList>
            <person name="Tan M.H."/>
            <person name="Gan H.M."/>
            <person name="Croft L.J."/>
            <person name="Austin C.M."/>
        </authorList>
    </citation>
    <scope>NUCLEOTIDE SEQUENCE [LARGE SCALE GENOMIC DNA]</scope>
    <source>
        <strain evidence="11">Aro1</strain>
    </source>
</reference>
<dbReference type="Gene3D" id="1.10.100.10">
    <property type="entry name" value="Insulin-like"/>
    <property type="match status" value="1"/>
</dbReference>
<accession>A0A0P7XNI6</accession>
<dbReference type="SUPFAM" id="SSF56994">
    <property type="entry name" value="Insulin-like"/>
    <property type="match status" value="1"/>
</dbReference>
<evidence type="ECO:0000313" key="11">
    <source>
        <dbReference type="EMBL" id="KPP78398.1"/>
    </source>
</evidence>
<feature type="compositionally biased region" description="Polar residues" evidence="8">
    <location>
        <begin position="74"/>
        <end position="89"/>
    </location>
</feature>
<evidence type="ECO:0000256" key="5">
    <source>
        <dbReference type="ARBA" id="ARBA00022702"/>
    </source>
</evidence>
<dbReference type="Proteomes" id="UP000034805">
    <property type="component" value="Unassembled WGS sequence"/>
</dbReference>
<comment type="subcellular location">
    <subcellularLocation>
        <location evidence="1 7">Secreted</location>
    </subcellularLocation>
</comment>
<dbReference type="GO" id="GO:0005179">
    <property type="term" value="F:hormone activity"/>
    <property type="evidence" value="ECO:0007669"/>
    <property type="project" value="UniProtKB-KW"/>
</dbReference>
<dbReference type="GO" id="GO:0001664">
    <property type="term" value="F:G protein-coupled receptor binding"/>
    <property type="evidence" value="ECO:0007669"/>
    <property type="project" value="TreeGrafter"/>
</dbReference>
<gene>
    <name evidence="11" type="ORF">Z043_102105</name>
</gene>
<dbReference type="AlphaFoldDB" id="A0A0P7XNI6"/>
<evidence type="ECO:0000256" key="1">
    <source>
        <dbReference type="ARBA" id="ARBA00004613"/>
    </source>
</evidence>
<feature type="domain" description="Insulin-like" evidence="10">
    <location>
        <begin position="27"/>
        <end position="156"/>
    </location>
</feature>
<name>A0A0P7XNI6_SCLFO</name>
<feature type="compositionally biased region" description="Polar residues" evidence="8">
    <location>
        <begin position="99"/>
        <end position="122"/>
    </location>
</feature>
<protein>
    <recommendedName>
        <fullName evidence="10">Insulin-like domain-containing protein</fullName>
    </recommendedName>
</protein>
<dbReference type="SMART" id="SM00078">
    <property type="entry name" value="IlGF"/>
    <property type="match status" value="1"/>
</dbReference>
<dbReference type="EMBL" id="JARO02000485">
    <property type="protein sequence ID" value="KPP78398.1"/>
    <property type="molecule type" value="Genomic_DNA"/>
</dbReference>
<dbReference type="PANTHER" id="PTHR20968">
    <property type="entry name" value="ILGF DOMAIN-CONTAINING PROTEIN"/>
    <property type="match status" value="1"/>
</dbReference>
<dbReference type="InterPro" id="IPR022353">
    <property type="entry name" value="Insulin_CS"/>
</dbReference>
<dbReference type="KEGG" id="sfm:108935129"/>
<feature type="signal peptide" evidence="9">
    <location>
        <begin position="1"/>
        <end position="22"/>
    </location>
</feature>
<evidence type="ECO:0000256" key="7">
    <source>
        <dbReference type="RuleBase" id="RU000406"/>
    </source>
</evidence>
<evidence type="ECO:0000256" key="9">
    <source>
        <dbReference type="SAM" id="SignalP"/>
    </source>
</evidence>
<evidence type="ECO:0000256" key="4">
    <source>
        <dbReference type="ARBA" id="ARBA00022525"/>
    </source>
</evidence>
<dbReference type="STRING" id="113540.ENSSFOP00015044533"/>
<comment type="similarity">
    <text evidence="2 7">Belongs to the insulin family.</text>
</comment>
<evidence type="ECO:0000256" key="8">
    <source>
        <dbReference type="SAM" id="MobiDB-lite"/>
    </source>
</evidence>
<proteinExistence type="inferred from homology"/>
<feature type="chain" id="PRO_5010627641" description="Insulin-like domain-containing protein" evidence="9">
    <location>
        <begin position="23"/>
        <end position="156"/>
    </location>
</feature>
<keyword evidence="6" id="KW-1015">Disulfide bond</keyword>
<sequence length="156" mass="17373">MDIRFLLSLAVLLSVVYNRTYGQDTRVKLCGREFIRMVVASCGSSRLKRSTAEFNQQHGKSLGEVLEWADDGHPSSQSSKNTVQQSQNPEYPELIRDFTPSTEKTGSTHGSKESSGIENPENHQLNRMFSRAQRDVGPAGVCCRLGCTISELVQYC</sequence>
<comment type="subunit">
    <text evidence="3">Heterodimer of a B chain and an A chain linked by two disulfide bonds.</text>
</comment>
<comment type="caution">
    <text evidence="11">The sequence shown here is derived from an EMBL/GenBank/DDBJ whole genome shotgun (WGS) entry which is preliminary data.</text>
</comment>
<evidence type="ECO:0000313" key="12">
    <source>
        <dbReference type="Proteomes" id="UP000034805"/>
    </source>
</evidence>
<feature type="region of interest" description="Disordered" evidence="8">
    <location>
        <begin position="65"/>
        <end position="122"/>
    </location>
</feature>
<keyword evidence="4 7" id="KW-0964">Secreted</keyword>
<keyword evidence="9" id="KW-0732">Signal</keyword>
<evidence type="ECO:0000256" key="2">
    <source>
        <dbReference type="ARBA" id="ARBA00009034"/>
    </source>
</evidence>
<dbReference type="Pfam" id="PF00049">
    <property type="entry name" value="Insulin"/>
    <property type="match status" value="1"/>
</dbReference>
<evidence type="ECO:0000256" key="6">
    <source>
        <dbReference type="ARBA" id="ARBA00023157"/>
    </source>
</evidence>
<organism evidence="11 12">
    <name type="scientific">Scleropages formosus</name>
    <name type="common">Asian bonytongue</name>
    <name type="synonym">Osteoglossum formosum</name>
    <dbReference type="NCBI Taxonomy" id="113540"/>
    <lineage>
        <taxon>Eukaryota</taxon>
        <taxon>Metazoa</taxon>
        <taxon>Chordata</taxon>
        <taxon>Craniata</taxon>
        <taxon>Vertebrata</taxon>
        <taxon>Euteleostomi</taxon>
        <taxon>Actinopterygii</taxon>
        <taxon>Neopterygii</taxon>
        <taxon>Teleostei</taxon>
        <taxon>Osteoglossocephala</taxon>
        <taxon>Osteoglossomorpha</taxon>
        <taxon>Osteoglossiformes</taxon>
        <taxon>Osteoglossidae</taxon>
        <taxon>Scleropages</taxon>
    </lineage>
</organism>